<name>A0A378RIR1_MYROD</name>
<sequence length="219" mass="24956">MNILLQPLNALDILNIFIEEHRICSPLDFEADVTIILNFNTTVSDWRCARDLMRWRPLSHFLNAEFNLSLSEEQWKAVLTPARKRTLREVCELIANHCSFPTVTPVRLLGNSCLSAAVFVTLKKYLARRGVQVYDLKPSTLIAPYLDDHFSEMIEQIGILARGNKVFEVLDYASTSHLNKSFFNLFSTRVALETGSIQTFRDVVEKIIAVNDSYSSPKS</sequence>
<dbReference type="RefSeq" id="WP_115089915.1">
    <property type="nucleotide sequence ID" value="NZ_CP068107.1"/>
</dbReference>
<protein>
    <submittedName>
        <fullName evidence="1">Uncharacterized protein</fullName>
    </submittedName>
</protein>
<gene>
    <name evidence="1" type="ORF">NCTC11179_00381</name>
</gene>
<dbReference type="AlphaFoldDB" id="A0A378RIR1"/>
<organism evidence="1 2">
    <name type="scientific">Myroides odoratus</name>
    <name type="common">Flavobacterium odoratum</name>
    <dbReference type="NCBI Taxonomy" id="256"/>
    <lineage>
        <taxon>Bacteria</taxon>
        <taxon>Pseudomonadati</taxon>
        <taxon>Bacteroidota</taxon>
        <taxon>Flavobacteriia</taxon>
        <taxon>Flavobacteriales</taxon>
        <taxon>Flavobacteriaceae</taxon>
        <taxon>Myroides</taxon>
    </lineage>
</organism>
<accession>A0A378RIR1</accession>
<dbReference type="Proteomes" id="UP000255024">
    <property type="component" value="Unassembled WGS sequence"/>
</dbReference>
<evidence type="ECO:0000313" key="1">
    <source>
        <dbReference type="EMBL" id="STZ26854.1"/>
    </source>
</evidence>
<dbReference type="EMBL" id="UGQL01000001">
    <property type="protein sequence ID" value="STZ26854.1"/>
    <property type="molecule type" value="Genomic_DNA"/>
</dbReference>
<evidence type="ECO:0000313" key="2">
    <source>
        <dbReference type="Proteomes" id="UP000255024"/>
    </source>
</evidence>
<reference evidence="1 2" key="1">
    <citation type="submission" date="2018-06" db="EMBL/GenBank/DDBJ databases">
        <authorList>
            <consortium name="Pathogen Informatics"/>
            <person name="Doyle S."/>
        </authorList>
    </citation>
    <scope>NUCLEOTIDE SEQUENCE [LARGE SCALE GENOMIC DNA]</scope>
    <source>
        <strain evidence="1 2">NCTC11179</strain>
    </source>
</reference>
<proteinExistence type="predicted"/>
<keyword evidence="2" id="KW-1185">Reference proteome</keyword>